<dbReference type="Pfam" id="PF11150">
    <property type="entry name" value="DUF2927"/>
    <property type="match status" value="1"/>
</dbReference>
<keyword evidence="3" id="KW-1185">Reference proteome</keyword>
<keyword evidence="1" id="KW-0732">Signal</keyword>
<dbReference type="Proteomes" id="UP001652503">
    <property type="component" value="Unassembled WGS sequence"/>
</dbReference>
<dbReference type="InterPro" id="IPR021323">
    <property type="entry name" value="DUF2927"/>
</dbReference>
<sequence>MSRSSAKTTAHGVRLALALAVSLTATGCDMASVPATTPAPSTIDTPPAEPDVLPLSENSLAARAYYRRIETAALARGQLRTDGGGDDTPFDSADLVRNFERIAFFDEFQRENGRLVARPVESSLHRWQGAVRLEVAFGTSVPAAQRAADRATIAGYLSHLSDLTGLPIRMTGFAPNFTVLVLNEDERRNAGQRLLDIVPNMAPEALASAIEMSPDTYCTVFSFSPAQSSTYIRALAVIRGELPDLLRLSCIHEEIAQGLGLVNDSPKARPSIFNDNDEFATLTRQDELMLRILYDRRLQAGMSLSEAGPTVEEIAVELMGGDTIAALP</sequence>
<name>A0ABT2Z2K0_9RHOB</name>
<feature type="chain" id="PRO_5047215437" evidence="1">
    <location>
        <begin position="32"/>
        <end position="328"/>
    </location>
</feature>
<dbReference type="RefSeq" id="WP_263721755.1">
    <property type="nucleotide sequence ID" value="NZ_JAOWLA010000009.1"/>
</dbReference>
<comment type="caution">
    <text evidence="2">The sequence shown here is derived from an EMBL/GenBank/DDBJ whole genome shotgun (WGS) entry which is preliminary data.</text>
</comment>
<evidence type="ECO:0000313" key="3">
    <source>
        <dbReference type="Proteomes" id="UP001652503"/>
    </source>
</evidence>
<dbReference type="EMBL" id="JAOWLA010000009">
    <property type="protein sequence ID" value="MCV2865237.1"/>
    <property type="molecule type" value="Genomic_DNA"/>
</dbReference>
<gene>
    <name evidence="2" type="ORF">OE647_10920</name>
</gene>
<organism evidence="2 3">
    <name type="scientific">Albidovulum sediminicola</name>
    <dbReference type="NCBI Taxonomy" id="2984331"/>
    <lineage>
        <taxon>Bacteria</taxon>
        <taxon>Pseudomonadati</taxon>
        <taxon>Pseudomonadota</taxon>
        <taxon>Alphaproteobacteria</taxon>
        <taxon>Rhodobacterales</taxon>
        <taxon>Paracoccaceae</taxon>
        <taxon>Albidovulum</taxon>
    </lineage>
</organism>
<reference evidence="2 3" key="1">
    <citation type="submission" date="2022-10" db="EMBL/GenBank/DDBJ databases">
        <title>Defluviimonas sp. nov., isolated from ocean surface water.</title>
        <authorList>
            <person name="He W."/>
            <person name="Wang L."/>
            <person name="Zhang D.-F."/>
        </authorList>
    </citation>
    <scope>NUCLEOTIDE SEQUENCE [LARGE SCALE GENOMIC DNA]</scope>
    <source>
        <strain evidence="2 3">WL0075</strain>
    </source>
</reference>
<accession>A0ABT2Z2K0</accession>
<dbReference type="PROSITE" id="PS51257">
    <property type="entry name" value="PROKAR_LIPOPROTEIN"/>
    <property type="match status" value="1"/>
</dbReference>
<feature type="signal peptide" evidence="1">
    <location>
        <begin position="1"/>
        <end position="31"/>
    </location>
</feature>
<evidence type="ECO:0000256" key="1">
    <source>
        <dbReference type="SAM" id="SignalP"/>
    </source>
</evidence>
<proteinExistence type="predicted"/>
<protein>
    <submittedName>
        <fullName evidence="2">DUF2927 domain-containing protein</fullName>
    </submittedName>
</protein>
<evidence type="ECO:0000313" key="2">
    <source>
        <dbReference type="EMBL" id="MCV2865237.1"/>
    </source>
</evidence>